<dbReference type="Pfam" id="PF02518">
    <property type="entry name" value="HATPase_c"/>
    <property type="match status" value="1"/>
</dbReference>
<keyword evidence="8" id="KW-0902">Two-component regulatory system</keyword>
<dbReference type="SUPFAM" id="SSF55874">
    <property type="entry name" value="ATPase domain of HSP90 chaperone/DNA topoisomerase II/histidine kinase"/>
    <property type="match status" value="1"/>
</dbReference>
<dbReference type="PANTHER" id="PTHR24421">
    <property type="entry name" value="NITRATE/NITRITE SENSOR PROTEIN NARX-RELATED"/>
    <property type="match status" value="1"/>
</dbReference>
<dbReference type="CDD" id="cd16917">
    <property type="entry name" value="HATPase_UhpB-NarQ-NarX-like"/>
    <property type="match status" value="1"/>
</dbReference>
<dbReference type="AlphaFoldDB" id="A0A5C5Z7U9"/>
<protein>
    <recommendedName>
        <fullName evidence="2">histidine kinase</fullName>
        <ecNumber evidence="2">2.7.13.3</ecNumber>
    </recommendedName>
</protein>
<dbReference type="RefSeq" id="WP_146400391.1">
    <property type="nucleotide sequence ID" value="NZ_SJPJ01000001.1"/>
</dbReference>
<organism evidence="11 12">
    <name type="scientific">Novipirellula herctigrandis</name>
    <dbReference type="NCBI Taxonomy" id="2527986"/>
    <lineage>
        <taxon>Bacteria</taxon>
        <taxon>Pseudomonadati</taxon>
        <taxon>Planctomycetota</taxon>
        <taxon>Planctomycetia</taxon>
        <taxon>Pirellulales</taxon>
        <taxon>Pirellulaceae</taxon>
        <taxon>Novipirellula</taxon>
    </lineage>
</organism>
<dbReference type="InterPro" id="IPR011712">
    <property type="entry name" value="Sig_transdc_His_kin_sub3_dim/P"/>
</dbReference>
<dbReference type="GO" id="GO:0005524">
    <property type="term" value="F:ATP binding"/>
    <property type="evidence" value="ECO:0007669"/>
    <property type="project" value="UniProtKB-KW"/>
</dbReference>
<evidence type="ECO:0000256" key="6">
    <source>
        <dbReference type="ARBA" id="ARBA00022777"/>
    </source>
</evidence>
<evidence type="ECO:0000256" key="3">
    <source>
        <dbReference type="ARBA" id="ARBA00022553"/>
    </source>
</evidence>
<evidence type="ECO:0000259" key="9">
    <source>
        <dbReference type="Pfam" id="PF02518"/>
    </source>
</evidence>
<evidence type="ECO:0000256" key="4">
    <source>
        <dbReference type="ARBA" id="ARBA00022679"/>
    </source>
</evidence>
<dbReference type="GO" id="GO:0000155">
    <property type="term" value="F:phosphorelay sensor kinase activity"/>
    <property type="evidence" value="ECO:0007669"/>
    <property type="project" value="InterPro"/>
</dbReference>
<accession>A0A5C5Z7U9</accession>
<keyword evidence="6 11" id="KW-0418">Kinase</keyword>
<proteinExistence type="predicted"/>
<sequence length="209" mass="22890">MDQDELTRLLEMERASIGHEIHDALLPHLFAASAALQTMVDTGHPNNERLVKAAAWIDEAMQKGRTILHSAYPPELEQTPWPSAAQMTIEQLFDEMTLRNVTIDFQVTESAASIPRPVSASAYRITVEAIRNAIRHGNATEVVVQATLDNGSFDLVIRDNGQGFDPKGVAPDRFGLRSMKGRAEIVGGSFTVQSKPGGPTQIEFTRIGL</sequence>
<dbReference type="InterPro" id="IPR036890">
    <property type="entry name" value="HATPase_C_sf"/>
</dbReference>
<evidence type="ECO:0000256" key="8">
    <source>
        <dbReference type="ARBA" id="ARBA00023012"/>
    </source>
</evidence>
<comment type="caution">
    <text evidence="11">The sequence shown here is derived from an EMBL/GenBank/DDBJ whole genome shotgun (WGS) entry which is preliminary data.</text>
</comment>
<evidence type="ECO:0000256" key="5">
    <source>
        <dbReference type="ARBA" id="ARBA00022741"/>
    </source>
</evidence>
<keyword evidence="4 11" id="KW-0808">Transferase</keyword>
<evidence type="ECO:0000313" key="12">
    <source>
        <dbReference type="Proteomes" id="UP000315010"/>
    </source>
</evidence>
<keyword evidence="12" id="KW-1185">Reference proteome</keyword>
<reference evidence="11 12" key="1">
    <citation type="submission" date="2019-02" db="EMBL/GenBank/DDBJ databases">
        <title>Deep-cultivation of Planctomycetes and their phenomic and genomic characterization uncovers novel biology.</title>
        <authorList>
            <person name="Wiegand S."/>
            <person name="Jogler M."/>
            <person name="Boedeker C."/>
            <person name="Pinto D."/>
            <person name="Vollmers J."/>
            <person name="Rivas-Marin E."/>
            <person name="Kohn T."/>
            <person name="Peeters S.H."/>
            <person name="Heuer A."/>
            <person name="Rast P."/>
            <person name="Oberbeckmann S."/>
            <person name="Bunk B."/>
            <person name="Jeske O."/>
            <person name="Meyerdierks A."/>
            <person name="Storesund J.E."/>
            <person name="Kallscheuer N."/>
            <person name="Luecker S."/>
            <person name="Lage O.M."/>
            <person name="Pohl T."/>
            <person name="Merkel B.J."/>
            <person name="Hornburger P."/>
            <person name="Mueller R.-W."/>
            <person name="Bruemmer F."/>
            <person name="Labrenz M."/>
            <person name="Spormann A.M."/>
            <person name="Op Den Camp H."/>
            <person name="Overmann J."/>
            <person name="Amann R."/>
            <person name="Jetten M.S.M."/>
            <person name="Mascher T."/>
            <person name="Medema M.H."/>
            <person name="Devos D.P."/>
            <person name="Kaster A.-K."/>
            <person name="Ovreas L."/>
            <person name="Rohde M."/>
            <person name="Galperin M.Y."/>
            <person name="Jogler C."/>
        </authorList>
    </citation>
    <scope>NUCLEOTIDE SEQUENCE [LARGE SCALE GENOMIC DNA]</scope>
    <source>
        <strain evidence="11 12">CA13</strain>
    </source>
</reference>
<evidence type="ECO:0000256" key="1">
    <source>
        <dbReference type="ARBA" id="ARBA00000085"/>
    </source>
</evidence>
<dbReference type="PANTHER" id="PTHR24421:SF10">
    <property type="entry name" value="NITRATE_NITRITE SENSOR PROTEIN NARQ"/>
    <property type="match status" value="1"/>
</dbReference>
<dbReference type="Pfam" id="PF07730">
    <property type="entry name" value="HisKA_3"/>
    <property type="match status" value="1"/>
</dbReference>
<comment type="catalytic activity">
    <reaction evidence="1">
        <text>ATP + protein L-histidine = ADP + protein N-phospho-L-histidine.</text>
        <dbReference type="EC" id="2.7.13.3"/>
    </reaction>
</comment>
<dbReference type="Gene3D" id="3.30.565.10">
    <property type="entry name" value="Histidine kinase-like ATPase, C-terminal domain"/>
    <property type="match status" value="1"/>
</dbReference>
<dbReference type="InterPro" id="IPR050482">
    <property type="entry name" value="Sensor_HK_TwoCompSys"/>
</dbReference>
<keyword evidence="3" id="KW-0597">Phosphoprotein</keyword>
<feature type="domain" description="Histidine kinase/HSP90-like ATPase" evidence="9">
    <location>
        <begin position="122"/>
        <end position="205"/>
    </location>
</feature>
<dbReference type="GO" id="GO:0046983">
    <property type="term" value="F:protein dimerization activity"/>
    <property type="evidence" value="ECO:0007669"/>
    <property type="project" value="InterPro"/>
</dbReference>
<evidence type="ECO:0000313" key="11">
    <source>
        <dbReference type="EMBL" id="TWT83315.1"/>
    </source>
</evidence>
<evidence type="ECO:0000259" key="10">
    <source>
        <dbReference type="Pfam" id="PF07730"/>
    </source>
</evidence>
<evidence type="ECO:0000256" key="2">
    <source>
        <dbReference type="ARBA" id="ARBA00012438"/>
    </source>
</evidence>
<name>A0A5C5Z7U9_9BACT</name>
<dbReference type="EC" id="2.7.13.3" evidence="2"/>
<dbReference type="EMBL" id="SJPJ01000001">
    <property type="protein sequence ID" value="TWT83315.1"/>
    <property type="molecule type" value="Genomic_DNA"/>
</dbReference>
<dbReference type="Proteomes" id="UP000315010">
    <property type="component" value="Unassembled WGS sequence"/>
</dbReference>
<dbReference type="GO" id="GO:0016020">
    <property type="term" value="C:membrane"/>
    <property type="evidence" value="ECO:0007669"/>
    <property type="project" value="InterPro"/>
</dbReference>
<evidence type="ECO:0000256" key="7">
    <source>
        <dbReference type="ARBA" id="ARBA00022840"/>
    </source>
</evidence>
<keyword evidence="5" id="KW-0547">Nucleotide-binding</keyword>
<feature type="domain" description="Signal transduction histidine kinase subgroup 3 dimerisation and phosphoacceptor" evidence="10">
    <location>
        <begin position="13"/>
        <end position="75"/>
    </location>
</feature>
<keyword evidence="7" id="KW-0067">ATP-binding</keyword>
<gene>
    <name evidence="11" type="primary">liaS_2</name>
    <name evidence="11" type="ORF">CA13_47800</name>
</gene>
<dbReference type="InterPro" id="IPR003594">
    <property type="entry name" value="HATPase_dom"/>
</dbReference>
<dbReference type="OrthoDB" id="290376at2"/>